<name>A0A6L2KX59_TANCI</name>
<accession>A0A6L2KX59</accession>
<protein>
    <submittedName>
        <fullName evidence="2">Integrase, catalytic region, zinc finger, CCHC-type, peptidase aspartic, catalytic</fullName>
    </submittedName>
</protein>
<organism evidence="2">
    <name type="scientific">Tanacetum cinerariifolium</name>
    <name type="common">Dalmatian daisy</name>
    <name type="synonym">Chrysanthemum cinerariifolium</name>
    <dbReference type="NCBI Taxonomy" id="118510"/>
    <lineage>
        <taxon>Eukaryota</taxon>
        <taxon>Viridiplantae</taxon>
        <taxon>Streptophyta</taxon>
        <taxon>Embryophyta</taxon>
        <taxon>Tracheophyta</taxon>
        <taxon>Spermatophyta</taxon>
        <taxon>Magnoliopsida</taxon>
        <taxon>eudicotyledons</taxon>
        <taxon>Gunneridae</taxon>
        <taxon>Pentapetalae</taxon>
        <taxon>asterids</taxon>
        <taxon>campanulids</taxon>
        <taxon>Asterales</taxon>
        <taxon>Asteraceae</taxon>
        <taxon>Asteroideae</taxon>
        <taxon>Anthemideae</taxon>
        <taxon>Anthemidinae</taxon>
        <taxon>Tanacetum</taxon>
    </lineage>
</organism>
<proteinExistence type="predicted"/>
<sequence>MPEHQSDIFVIFTVTMEILLEPTSNKLLVGNVGDSIWIELVTLDINLGPEGKLKSFLHLFILKQLIHNPKMVATRNTVVEPVMDDHVQIWVNSQLDTKMERLKDELTIVIQNALSGAGTQTMEIVRHNGEGVGCISVNSSLKLIMFQILIRVQVFNLEAVADDFDTCYEDTAIMSPKEEDHEEATGEIIDTHNFLDIDNAKQLGCQLSSTFPLQVDIASGVKLTSEFIYKKFTWQIHGQEFVIDVILLPLGGCDMGKKVALRGESTSEECVVVIHGFVCIPFYFLKHDINCYFRRKYTVLAVSQIVHCASSLSFLTAVCLIRQSDLRNKPLPVSFLGSGLVFLLHSGLPSLSSSDTRPPMLDRTDFASWQQRIHLYCRGKENGVNILKSIDEGPFHMGMFRETLAEEKDRYNADIRPTNILLQGLLKVIYTLINHYTDAKDIWDNVKMLLKGSELAKEDRKSQLYDDFEHFRQHKGETIHDYYVWFAKLINDMRNIKMTMSRMQLNSKFVNNMLPEWGRFVTAVKLNRGLRDSNYDQLNQATVQDGMVVVHNIQGRQNRGQGNNARGVDKLLLMQAQENRVALDEEQLLFIAGGQDNVVDEDVDEKPVQDLALNVDNVFQADDYDAFDFDVDEAPTAQTMFMENLSSAYSVYDEVSLPYDSNILSEVHDHDHYQDAVCKHHEVHEMHDDVQPNYVVDSHADYTSDSNMILYDQYVKDNAVPVVQNMKAVKEKVEYKLYKQDQSLQTVHMLCKPKTYYDEQNKKQLTLEQIFWSKDLLKMKEKALKEQTIASRPIKALTVYPPNTPATLVSRRITPTGLTEGEKGFEQTKDCYLTEVIPFFKTLKDHFEGIQKALTKETKEMKEIFKELEAEVDQNVMHRKHDEIEWKNLLIANDNLIIDCLSKDVFHTTIDYVLTVSRLSDMHEALNAAQKLFAELESKNSNLQNKIQNDDHDVMGVISRVYYVEGLRHNLFSVRTFCDSNLEVAFRKHSCYAQDTDGVELIKGSRGSNLYTISVEYMMKSSPICLLSKASKNNHGYGIVV</sequence>
<dbReference type="AlphaFoldDB" id="A0A6L2KX59"/>
<reference evidence="2" key="1">
    <citation type="journal article" date="2019" name="Sci. Rep.">
        <title>Draft genome of Tanacetum cinerariifolium, the natural source of mosquito coil.</title>
        <authorList>
            <person name="Yamashiro T."/>
            <person name="Shiraishi A."/>
            <person name="Satake H."/>
            <person name="Nakayama K."/>
        </authorList>
    </citation>
    <scope>NUCLEOTIDE SEQUENCE</scope>
</reference>
<dbReference type="Pfam" id="PF14223">
    <property type="entry name" value="Retrotran_gag_2"/>
    <property type="match status" value="1"/>
</dbReference>
<keyword evidence="1" id="KW-0175">Coiled coil</keyword>
<gene>
    <name evidence="2" type="ORF">Tci_026046</name>
</gene>
<dbReference type="EMBL" id="BKCJ010003271">
    <property type="protein sequence ID" value="GEU54068.1"/>
    <property type="molecule type" value="Genomic_DNA"/>
</dbReference>
<evidence type="ECO:0000313" key="2">
    <source>
        <dbReference type="EMBL" id="GEU54068.1"/>
    </source>
</evidence>
<comment type="caution">
    <text evidence="2">The sequence shown here is derived from an EMBL/GenBank/DDBJ whole genome shotgun (WGS) entry which is preliminary data.</text>
</comment>
<evidence type="ECO:0000256" key="1">
    <source>
        <dbReference type="SAM" id="Coils"/>
    </source>
</evidence>
<dbReference type="CDD" id="cd00303">
    <property type="entry name" value="retropepsin_like"/>
    <property type="match status" value="1"/>
</dbReference>
<feature type="coiled-coil region" evidence="1">
    <location>
        <begin position="919"/>
        <end position="953"/>
    </location>
</feature>